<proteinExistence type="predicted"/>
<name>A0A810D2N5_9BRAD</name>
<sequence length="83" mass="9022">MSVMGQHEVETGALELAVEDQVRFGNHERAIRHVTVRLRDEGLGGKGIDMDIGGRVGTLAVQEDRGVKFASVIQPGTVKRVKI</sequence>
<gene>
    <name evidence="1" type="ORF">XF10B_84460</name>
</gene>
<dbReference type="EMBL" id="AP023099">
    <property type="protein sequence ID" value="BCE95648.1"/>
    <property type="molecule type" value="Genomic_DNA"/>
</dbReference>
<reference evidence="1" key="1">
    <citation type="submission" date="2020-05" db="EMBL/GenBank/DDBJ databases">
        <title>Complete genome sequence of Bradyrhizobium diazoefficiens XF10 isolated from soybean nodule.</title>
        <authorList>
            <person name="Noda R."/>
            <person name="Kakizaki K."/>
            <person name="Minamisawa K."/>
        </authorList>
    </citation>
    <scope>NUCLEOTIDE SEQUENCE</scope>
    <source>
        <strain evidence="1">XF10</strain>
    </source>
</reference>
<accession>A0A810D2N5</accession>
<evidence type="ECO:0000313" key="1">
    <source>
        <dbReference type="EMBL" id="BCE95648.1"/>
    </source>
</evidence>
<dbReference type="AlphaFoldDB" id="A0A810D2N5"/>
<organism evidence="1">
    <name type="scientific">Bradyrhizobium diazoefficiens</name>
    <dbReference type="NCBI Taxonomy" id="1355477"/>
    <lineage>
        <taxon>Bacteria</taxon>
        <taxon>Pseudomonadati</taxon>
        <taxon>Pseudomonadota</taxon>
        <taxon>Alphaproteobacteria</taxon>
        <taxon>Hyphomicrobiales</taxon>
        <taxon>Nitrobacteraceae</taxon>
        <taxon>Bradyrhizobium</taxon>
    </lineage>
</organism>
<protein>
    <submittedName>
        <fullName evidence="1">Uncharacterized protein</fullName>
    </submittedName>
</protein>